<dbReference type="Gene3D" id="1.20.5.340">
    <property type="match status" value="1"/>
</dbReference>
<dbReference type="EMBL" id="JASNJE010000005">
    <property type="protein sequence ID" value="MDK3072761.1"/>
    <property type="molecule type" value="Genomic_DNA"/>
</dbReference>
<reference evidence="2 3" key="1">
    <citation type="submission" date="2023-05" db="EMBL/GenBank/DDBJ databases">
        <title>Sedimentitalea sp. nov. JM2-8.</title>
        <authorList>
            <person name="Huang J."/>
        </authorList>
    </citation>
    <scope>NUCLEOTIDE SEQUENCE [LARGE SCALE GENOMIC DNA]</scope>
    <source>
        <strain evidence="2 3">JM2-8</strain>
    </source>
</reference>
<keyword evidence="3" id="KW-1185">Reference proteome</keyword>
<evidence type="ECO:0000256" key="1">
    <source>
        <dbReference type="SAM" id="Phobius"/>
    </source>
</evidence>
<proteinExistence type="predicted"/>
<feature type="transmembrane region" description="Helical" evidence="1">
    <location>
        <begin position="20"/>
        <end position="43"/>
    </location>
</feature>
<organism evidence="2 3">
    <name type="scientific">Sedimentitalea xiamensis</name>
    <dbReference type="NCBI Taxonomy" id="3050037"/>
    <lineage>
        <taxon>Bacteria</taxon>
        <taxon>Pseudomonadati</taxon>
        <taxon>Pseudomonadota</taxon>
        <taxon>Alphaproteobacteria</taxon>
        <taxon>Rhodobacterales</taxon>
        <taxon>Paracoccaceae</taxon>
        <taxon>Sedimentitalea</taxon>
    </lineage>
</organism>
<dbReference type="Proteomes" id="UP001227126">
    <property type="component" value="Unassembled WGS sequence"/>
</dbReference>
<protein>
    <submittedName>
        <fullName evidence="2">Uncharacterized protein</fullName>
    </submittedName>
</protein>
<sequence length="202" mass="21968">MTGLNSESGITLTTTQFIGGITALIGGLAIAAWAVLSLVFGGVSDNISDIRTQVSEVRNITRDLDEKGDGIATALRGELSDLSGEVSGLRSELSVLINELRVTNSALSGLDRTVTVLQSTVSGLDTSIVRLDDRLTSSVSRQQDFERYVVARLGPVDTSQPYLLGTPMPYEWGENQEQIIELLYKEVDPLETWYKSLDSKKQ</sequence>
<dbReference type="RefSeq" id="WP_284484696.1">
    <property type="nucleotide sequence ID" value="NZ_JASNJE010000005.1"/>
</dbReference>
<accession>A0ABT7FCB9</accession>
<keyword evidence="1" id="KW-0472">Membrane</keyword>
<comment type="caution">
    <text evidence="2">The sequence shown here is derived from an EMBL/GenBank/DDBJ whole genome shotgun (WGS) entry which is preliminary data.</text>
</comment>
<keyword evidence="1" id="KW-0812">Transmembrane</keyword>
<evidence type="ECO:0000313" key="3">
    <source>
        <dbReference type="Proteomes" id="UP001227126"/>
    </source>
</evidence>
<gene>
    <name evidence="2" type="ORF">QO034_06535</name>
</gene>
<evidence type="ECO:0000313" key="2">
    <source>
        <dbReference type="EMBL" id="MDK3072761.1"/>
    </source>
</evidence>
<name>A0ABT7FCB9_9RHOB</name>
<keyword evidence="1" id="KW-1133">Transmembrane helix</keyword>